<proteinExistence type="predicted"/>
<evidence type="ECO:0000313" key="2">
    <source>
        <dbReference type="Proteomes" id="UP001056766"/>
    </source>
</evidence>
<accession>A0A9E5DDB2</accession>
<dbReference type="Proteomes" id="UP001056766">
    <property type="component" value="Unassembled WGS sequence"/>
</dbReference>
<protein>
    <submittedName>
        <fullName evidence="1">Uncharacterized protein</fullName>
    </submittedName>
</protein>
<comment type="caution">
    <text evidence="1">The sequence shown here is derived from an EMBL/GenBank/DDBJ whole genome shotgun (WGS) entry which is preliminary data.</text>
</comment>
<dbReference type="RefSeq" id="WP_250869109.1">
    <property type="nucleotide sequence ID" value="NZ_JAGSOI010000070.1"/>
</dbReference>
<reference evidence="1" key="2">
    <citation type="submission" date="2021-04" db="EMBL/GenBank/DDBJ databases">
        <authorList>
            <person name="Dong X."/>
        </authorList>
    </citation>
    <scope>NUCLEOTIDE SEQUENCE</scope>
    <source>
        <strain evidence="1">LLY</strain>
    </source>
</reference>
<evidence type="ECO:0000313" key="1">
    <source>
        <dbReference type="EMBL" id="MCM1987763.1"/>
    </source>
</evidence>
<organism evidence="1 2">
    <name type="scientific">Methanococcoides seepicolus</name>
    <dbReference type="NCBI Taxonomy" id="2828780"/>
    <lineage>
        <taxon>Archaea</taxon>
        <taxon>Methanobacteriati</taxon>
        <taxon>Methanobacteriota</taxon>
        <taxon>Stenosarchaea group</taxon>
        <taxon>Methanomicrobia</taxon>
        <taxon>Methanosarcinales</taxon>
        <taxon>Methanosarcinaceae</taxon>
        <taxon>Methanococcoides</taxon>
    </lineage>
</organism>
<reference evidence="1" key="1">
    <citation type="journal article" date="2021" name="mSystems">
        <title>Bacteria and Archaea Synergistically Convert Glycine Betaine to Biogenic Methane in the Formosa Cold Seep of the South China Sea.</title>
        <authorList>
            <person name="Li L."/>
            <person name="Zhang W."/>
            <person name="Zhang S."/>
            <person name="Song L."/>
            <person name="Sun Q."/>
            <person name="Zhang H."/>
            <person name="Xiang H."/>
            <person name="Dong X."/>
        </authorList>
    </citation>
    <scope>NUCLEOTIDE SEQUENCE</scope>
    <source>
        <strain evidence="1">LLY</strain>
    </source>
</reference>
<gene>
    <name evidence="1" type="ORF">KDK67_12375</name>
</gene>
<dbReference type="AlphaFoldDB" id="A0A9E5DDB2"/>
<dbReference type="EMBL" id="JAGSOI010000070">
    <property type="protein sequence ID" value="MCM1987763.1"/>
    <property type="molecule type" value="Genomic_DNA"/>
</dbReference>
<name>A0A9E5DDB2_9EURY</name>
<keyword evidence="2" id="KW-1185">Reference proteome</keyword>
<sequence length="96" mass="10469">MKELKVSISDKLYEKLSDVGDRDSFVAALLEKELDRAECEAPVSNNSLNNAYVGDALDIIPVQEDVAEPTISCFDVLNEPGDDGNDMSIEIVGKVH</sequence>